<accession>M2YPL7</accession>
<dbReference type="HOGENOM" id="CLU_2886814_0_0_1"/>
<dbReference type="VEuPathDB" id="FungiDB:MYCFIDRAFT_178252"/>
<reference evidence="1 2" key="1">
    <citation type="journal article" date="2012" name="PLoS Pathog.">
        <title>Diverse lifestyles and strategies of plant pathogenesis encoded in the genomes of eighteen Dothideomycetes fungi.</title>
        <authorList>
            <person name="Ohm R.A."/>
            <person name="Feau N."/>
            <person name="Henrissat B."/>
            <person name="Schoch C.L."/>
            <person name="Horwitz B.A."/>
            <person name="Barry K.W."/>
            <person name="Condon B.J."/>
            <person name="Copeland A.C."/>
            <person name="Dhillon B."/>
            <person name="Glaser F."/>
            <person name="Hesse C.N."/>
            <person name="Kosti I."/>
            <person name="LaButti K."/>
            <person name="Lindquist E.A."/>
            <person name="Lucas S."/>
            <person name="Salamov A.A."/>
            <person name="Bradshaw R.E."/>
            <person name="Ciuffetti L."/>
            <person name="Hamelin R.C."/>
            <person name="Kema G.H.J."/>
            <person name="Lawrence C."/>
            <person name="Scott J.A."/>
            <person name="Spatafora J.W."/>
            <person name="Turgeon B.G."/>
            <person name="de Wit P.J.G.M."/>
            <person name="Zhong S."/>
            <person name="Goodwin S.B."/>
            <person name="Grigoriev I.V."/>
        </authorList>
    </citation>
    <scope>NUCLEOTIDE SEQUENCE [LARGE SCALE GENOMIC DNA]</scope>
    <source>
        <strain evidence="1 2">CIRAD86</strain>
    </source>
</reference>
<dbReference type="Proteomes" id="UP000016932">
    <property type="component" value="Unassembled WGS sequence"/>
</dbReference>
<dbReference type="AlphaFoldDB" id="M2YPL7"/>
<evidence type="ECO:0000313" key="2">
    <source>
        <dbReference type="Proteomes" id="UP000016932"/>
    </source>
</evidence>
<dbReference type="EMBL" id="KB446562">
    <property type="protein sequence ID" value="EME79680.1"/>
    <property type="molecule type" value="Genomic_DNA"/>
</dbReference>
<name>M2YPL7_PSEFD</name>
<evidence type="ECO:0000313" key="1">
    <source>
        <dbReference type="EMBL" id="EME79680.1"/>
    </source>
</evidence>
<keyword evidence="2" id="KW-1185">Reference proteome</keyword>
<dbReference type="GeneID" id="19333908"/>
<sequence length="63" mass="6795">MASEWGMEHGAWGMGHEIAVTGAVVTGSAEPENRSIAPSLLTGLTFSFQRGNTRMESRRDLTT</sequence>
<dbReference type="KEGG" id="pfj:MYCFIDRAFT_178252"/>
<protein>
    <submittedName>
        <fullName evidence="1">Uncharacterized protein</fullName>
    </submittedName>
</protein>
<organism evidence="1 2">
    <name type="scientific">Pseudocercospora fijiensis (strain CIRAD86)</name>
    <name type="common">Black leaf streak disease fungus</name>
    <name type="synonym">Mycosphaerella fijiensis</name>
    <dbReference type="NCBI Taxonomy" id="383855"/>
    <lineage>
        <taxon>Eukaryota</taxon>
        <taxon>Fungi</taxon>
        <taxon>Dikarya</taxon>
        <taxon>Ascomycota</taxon>
        <taxon>Pezizomycotina</taxon>
        <taxon>Dothideomycetes</taxon>
        <taxon>Dothideomycetidae</taxon>
        <taxon>Mycosphaerellales</taxon>
        <taxon>Mycosphaerellaceae</taxon>
        <taxon>Pseudocercospora</taxon>
    </lineage>
</organism>
<gene>
    <name evidence="1" type="ORF">MYCFIDRAFT_178252</name>
</gene>
<dbReference type="RefSeq" id="XP_007930334.1">
    <property type="nucleotide sequence ID" value="XM_007932143.1"/>
</dbReference>
<proteinExistence type="predicted"/>